<dbReference type="STRING" id="33097.A0A150GSI4"/>
<evidence type="ECO:0000256" key="3">
    <source>
        <dbReference type="ARBA" id="ARBA00007742"/>
    </source>
</evidence>
<comment type="caution">
    <text evidence="15">The sequence shown here is derived from an EMBL/GenBank/DDBJ whole genome shotgun (WGS) entry which is preliminary data.</text>
</comment>
<evidence type="ECO:0000256" key="6">
    <source>
        <dbReference type="ARBA" id="ARBA00022824"/>
    </source>
</evidence>
<dbReference type="Proteomes" id="UP000075714">
    <property type="component" value="Unassembled WGS sequence"/>
</dbReference>
<dbReference type="PANTHER" id="PTHR10556:SF57">
    <property type="entry name" value="3-OXO-5-ALPHA-STEROID 4-DEHYDROGENASE 1"/>
    <property type="match status" value="1"/>
</dbReference>
<keyword evidence="5" id="KW-0221">Differentiation</keyword>
<evidence type="ECO:0000256" key="7">
    <source>
        <dbReference type="ARBA" id="ARBA00022848"/>
    </source>
</evidence>
<feature type="transmembrane region" description="Helical" evidence="13">
    <location>
        <begin position="131"/>
        <end position="150"/>
    </location>
</feature>
<keyword evidence="6" id="KW-0256">Endoplasmic reticulum</keyword>
<feature type="transmembrane region" description="Helical" evidence="13">
    <location>
        <begin position="36"/>
        <end position="54"/>
    </location>
</feature>
<feature type="domain" description="3-oxo-5-alpha-steroid 4-dehydrogenase C-terminal" evidence="14">
    <location>
        <begin position="96"/>
        <end position="170"/>
    </location>
</feature>
<evidence type="ECO:0000256" key="11">
    <source>
        <dbReference type="ARBA" id="ARBA00023098"/>
    </source>
</evidence>
<dbReference type="Pfam" id="PF02544">
    <property type="entry name" value="Steroid_dh"/>
    <property type="match status" value="1"/>
</dbReference>
<evidence type="ECO:0000256" key="2">
    <source>
        <dbReference type="ARBA" id="ARBA00004524"/>
    </source>
</evidence>
<keyword evidence="16" id="KW-1185">Reference proteome</keyword>
<reference evidence="16" key="1">
    <citation type="journal article" date="2016" name="Nat. Commun.">
        <title>The Gonium pectorale genome demonstrates co-option of cell cycle regulation during the evolution of multicellularity.</title>
        <authorList>
            <person name="Hanschen E.R."/>
            <person name="Marriage T.N."/>
            <person name="Ferris P.J."/>
            <person name="Hamaji T."/>
            <person name="Toyoda A."/>
            <person name="Fujiyama A."/>
            <person name="Neme R."/>
            <person name="Noguchi H."/>
            <person name="Minakuchi Y."/>
            <person name="Suzuki M."/>
            <person name="Kawai-Toyooka H."/>
            <person name="Smith D.R."/>
            <person name="Sparks H."/>
            <person name="Anderson J."/>
            <person name="Bakaric R."/>
            <person name="Luria V."/>
            <person name="Karger A."/>
            <person name="Kirschner M.W."/>
            <person name="Durand P.M."/>
            <person name="Michod R.E."/>
            <person name="Nozaki H."/>
            <person name="Olson B.J."/>
        </authorList>
    </citation>
    <scope>NUCLEOTIDE SEQUENCE [LARGE SCALE GENOMIC DNA]</scope>
    <source>
        <strain evidence="16">NIES-2863</strain>
    </source>
</reference>
<evidence type="ECO:0000256" key="12">
    <source>
        <dbReference type="ARBA" id="ARBA00023136"/>
    </source>
</evidence>
<keyword evidence="12 13" id="KW-0472">Membrane</keyword>
<organism evidence="15 16">
    <name type="scientific">Gonium pectorale</name>
    <name type="common">Green alga</name>
    <dbReference type="NCBI Taxonomy" id="33097"/>
    <lineage>
        <taxon>Eukaryota</taxon>
        <taxon>Viridiplantae</taxon>
        <taxon>Chlorophyta</taxon>
        <taxon>core chlorophytes</taxon>
        <taxon>Chlorophyceae</taxon>
        <taxon>CS clade</taxon>
        <taxon>Chlamydomonadales</taxon>
        <taxon>Volvocaceae</taxon>
        <taxon>Gonium</taxon>
    </lineage>
</organism>
<dbReference type="GO" id="GO:0003865">
    <property type="term" value="F:3-oxo-5-alpha-steroid 4-dehydrogenase activity"/>
    <property type="evidence" value="ECO:0007669"/>
    <property type="project" value="TreeGrafter"/>
</dbReference>
<dbReference type="GO" id="GO:0030154">
    <property type="term" value="P:cell differentiation"/>
    <property type="evidence" value="ECO:0007669"/>
    <property type="project" value="UniProtKB-KW"/>
</dbReference>
<dbReference type="GO" id="GO:0005789">
    <property type="term" value="C:endoplasmic reticulum membrane"/>
    <property type="evidence" value="ECO:0007669"/>
    <property type="project" value="UniProtKB-SubCell"/>
</dbReference>
<keyword evidence="4 13" id="KW-0812">Transmembrane</keyword>
<keyword evidence="11" id="KW-0443">Lipid metabolism</keyword>
<dbReference type="PANTHER" id="PTHR10556">
    <property type="entry name" value="3-OXO-5-ALPHA-STEROID 4-DEHYDROGENASE"/>
    <property type="match status" value="1"/>
</dbReference>
<evidence type="ECO:0000313" key="15">
    <source>
        <dbReference type="EMBL" id="KXZ52816.1"/>
    </source>
</evidence>
<keyword evidence="8" id="KW-0521">NADP</keyword>
<dbReference type="GO" id="GO:0006694">
    <property type="term" value="P:steroid biosynthetic process"/>
    <property type="evidence" value="ECO:0007669"/>
    <property type="project" value="TreeGrafter"/>
</dbReference>
<evidence type="ECO:0000256" key="10">
    <source>
        <dbReference type="ARBA" id="ARBA00023002"/>
    </source>
</evidence>
<dbReference type="InterPro" id="IPR001104">
    <property type="entry name" value="3-oxo-5_a-steroid_4-DH_C"/>
</dbReference>
<keyword evidence="7" id="KW-0492">Microsome</keyword>
<feature type="transmembrane region" description="Helical" evidence="13">
    <location>
        <begin position="99"/>
        <end position="119"/>
    </location>
</feature>
<keyword evidence="9 13" id="KW-1133">Transmembrane helix</keyword>
<sequence>MLISAPPVFIALIAGISAPYGRYSRGGWGVFINARLAWLTQEIPSLLVFVGILLRADPASFLSHPLSARTALACAFCAHYVYRSLVFPLVIRGGKPTPLSVWAMSFVFCVWNGFLQGYSFGHQLAPSQPAWSPRVAAGLALWLFGWLNVMRSDRILINLRKPGETGYKIP</sequence>
<dbReference type="EMBL" id="LSYV01000009">
    <property type="protein sequence ID" value="KXZ52816.1"/>
    <property type="molecule type" value="Genomic_DNA"/>
</dbReference>
<evidence type="ECO:0000313" key="16">
    <source>
        <dbReference type="Proteomes" id="UP000075714"/>
    </source>
</evidence>
<evidence type="ECO:0000259" key="14">
    <source>
        <dbReference type="Pfam" id="PF02544"/>
    </source>
</evidence>
<dbReference type="OrthoDB" id="5788137at2759"/>
<feature type="transmembrane region" description="Helical" evidence="13">
    <location>
        <begin position="6"/>
        <end position="24"/>
    </location>
</feature>
<evidence type="ECO:0000256" key="8">
    <source>
        <dbReference type="ARBA" id="ARBA00022857"/>
    </source>
</evidence>
<comment type="similarity">
    <text evidence="3">Belongs to the steroid 5-alpha reductase family.</text>
</comment>
<evidence type="ECO:0000256" key="9">
    <source>
        <dbReference type="ARBA" id="ARBA00022989"/>
    </source>
</evidence>
<proteinExistence type="inferred from homology"/>
<name>A0A150GSI4_GONPE</name>
<dbReference type="PROSITE" id="PS50244">
    <property type="entry name" value="S5A_REDUCTASE"/>
    <property type="match status" value="1"/>
</dbReference>
<evidence type="ECO:0000256" key="5">
    <source>
        <dbReference type="ARBA" id="ARBA00022782"/>
    </source>
</evidence>
<evidence type="ECO:0000256" key="1">
    <source>
        <dbReference type="ARBA" id="ARBA00004477"/>
    </source>
</evidence>
<keyword evidence="10" id="KW-0560">Oxidoreductase</keyword>
<dbReference type="InterPro" id="IPR039357">
    <property type="entry name" value="SRD5A/TECR"/>
</dbReference>
<accession>A0A150GSI4</accession>
<evidence type="ECO:0000256" key="13">
    <source>
        <dbReference type="SAM" id="Phobius"/>
    </source>
</evidence>
<evidence type="ECO:0000256" key="4">
    <source>
        <dbReference type="ARBA" id="ARBA00022692"/>
    </source>
</evidence>
<feature type="transmembrane region" description="Helical" evidence="13">
    <location>
        <begin position="66"/>
        <end position="87"/>
    </location>
</feature>
<dbReference type="AlphaFoldDB" id="A0A150GSI4"/>
<gene>
    <name evidence="15" type="ORF">GPECTOR_8g200</name>
</gene>
<protein>
    <recommendedName>
        <fullName evidence="14">3-oxo-5-alpha-steroid 4-dehydrogenase C-terminal domain-containing protein</fullName>
    </recommendedName>
</protein>
<comment type="subcellular location">
    <subcellularLocation>
        <location evidence="1">Endoplasmic reticulum membrane</location>
        <topology evidence="1">Multi-pass membrane protein</topology>
    </subcellularLocation>
    <subcellularLocation>
        <location evidence="2">Microsome membrane</location>
    </subcellularLocation>
</comment>